<dbReference type="RefSeq" id="WP_080064341.1">
    <property type="nucleotide sequence ID" value="NZ_MZGX01000011.1"/>
</dbReference>
<name>A0A1V4SLH5_RUMHU</name>
<organism evidence="2 3">
    <name type="scientific">Ruminiclostridium hungatei</name>
    <name type="common">Clostridium hungatei</name>
    <dbReference type="NCBI Taxonomy" id="48256"/>
    <lineage>
        <taxon>Bacteria</taxon>
        <taxon>Bacillati</taxon>
        <taxon>Bacillota</taxon>
        <taxon>Clostridia</taxon>
        <taxon>Eubacteriales</taxon>
        <taxon>Oscillospiraceae</taxon>
        <taxon>Ruminiclostridium</taxon>
    </lineage>
</organism>
<reference evidence="2 3" key="1">
    <citation type="submission" date="2017-03" db="EMBL/GenBank/DDBJ databases">
        <title>Genome sequence of Clostridium hungatei DSM 14427.</title>
        <authorList>
            <person name="Poehlein A."/>
            <person name="Daniel R."/>
        </authorList>
    </citation>
    <scope>NUCLEOTIDE SEQUENCE [LARGE SCALE GENOMIC DNA]</scope>
    <source>
        <strain evidence="2 3">DSM 14427</strain>
    </source>
</reference>
<feature type="domain" description="Probable zinc-binding" evidence="1">
    <location>
        <begin position="2"/>
        <end position="48"/>
    </location>
</feature>
<evidence type="ECO:0000259" key="1">
    <source>
        <dbReference type="Pfam" id="PF13451"/>
    </source>
</evidence>
<dbReference type="Proteomes" id="UP000191554">
    <property type="component" value="Unassembled WGS sequence"/>
</dbReference>
<keyword evidence="3" id="KW-1185">Reference proteome</keyword>
<gene>
    <name evidence="2" type="ORF">CLHUN_19030</name>
</gene>
<evidence type="ECO:0000313" key="3">
    <source>
        <dbReference type="Proteomes" id="UP000191554"/>
    </source>
</evidence>
<dbReference type="EMBL" id="MZGX01000011">
    <property type="protein sequence ID" value="OPX44107.1"/>
    <property type="molecule type" value="Genomic_DNA"/>
</dbReference>
<protein>
    <recommendedName>
        <fullName evidence="1">Probable zinc-binding domain-containing protein</fullName>
    </recommendedName>
</protein>
<accession>A0A1V4SLH5</accession>
<sequence length="58" mass="6564">MQDKTLTCKDCGATFTFTVGEQQFYAEKGFTNEPARCPDCRKAKKASQKSYNGDYAKR</sequence>
<comment type="caution">
    <text evidence="2">The sequence shown here is derived from an EMBL/GenBank/DDBJ whole genome shotgun (WGS) entry which is preliminary data.</text>
</comment>
<proteinExistence type="predicted"/>
<dbReference type="STRING" id="48256.CLHUN_19030"/>
<dbReference type="Pfam" id="PF13451">
    <property type="entry name" value="zf_Tbcl"/>
    <property type="match status" value="1"/>
</dbReference>
<evidence type="ECO:0000313" key="2">
    <source>
        <dbReference type="EMBL" id="OPX44107.1"/>
    </source>
</evidence>
<dbReference type="OrthoDB" id="5505402at2"/>
<dbReference type="AlphaFoldDB" id="A0A1V4SLH5"/>
<dbReference type="InterPro" id="IPR025306">
    <property type="entry name" value="Zn-bnd_dom_prob"/>
</dbReference>